<dbReference type="STRING" id="989370.AOQ71_10950"/>
<proteinExistence type="predicted"/>
<keyword evidence="3" id="KW-0560">Oxidoreductase</keyword>
<dbReference type="OrthoDB" id="9793944at2"/>
<dbReference type="InterPro" id="IPR002346">
    <property type="entry name" value="Mopterin_DH_FAD-bd"/>
</dbReference>
<dbReference type="SUPFAM" id="SSF55447">
    <property type="entry name" value="CO dehydrogenase flavoprotein C-terminal domain-like"/>
    <property type="match status" value="1"/>
</dbReference>
<dbReference type="InterPro" id="IPR036318">
    <property type="entry name" value="FAD-bd_PCMH-like_sf"/>
</dbReference>
<dbReference type="Gene3D" id="3.30.390.50">
    <property type="entry name" value="CO dehydrogenase flavoprotein, C-terminal domain"/>
    <property type="match status" value="1"/>
</dbReference>
<evidence type="ECO:0000313" key="5">
    <source>
        <dbReference type="EMBL" id="KRQ14929.1"/>
    </source>
</evidence>
<dbReference type="InterPro" id="IPR005107">
    <property type="entry name" value="CO_DH_flav_C"/>
</dbReference>
<dbReference type="AlphaFoldDB" id="A0A0R3DY94"/>
<keyword evidence="2" id="KW-0274">FAD</keyword>
<dbReference type="InterPro" id="IPR016166">
    <property type="entry name" value="FAD-bd_PCMH"/>
</dbReference>
<organism evidence="5 6">
    <name type="scientific">Bradyrhizobium manausense</name>
    <dbReference type="NCBI Taxonomy" id="989370"/>
    <lineage>
        <taxon>Bacteria</taxon>
        <taxon>Pseudomonadati</taxon>
        <taxon>Pseudomonadota</taxon>
        <taxon>Alphaproteobacteria</taxon>
        <taxon>Hyphomicrobiales</taxon>
        <taxon>Nitrobacteraceae</taxon>
        <taxon>Bradyrhizobium</taxon>
    </lineage>
</organism>
<sequence>MKPAPFKYVLASSLDHALALKAEHGDEARFLAGGQSLIPAMNFRLARPSVLIDINALTRLSGIDRPEAGQVRVGALTRYRALERDGEFLRSCPLFADALPHIAHPQVRNRGTIGGNLSHADPASELPALAIAMQARMRIRSAAGERTVAASDFFAGLLTTDLASDEMLVDITYPVLAPRSGACFMEIARRRGDFAIAGVAAVVTLDEERRCASVRLALCGVGETPVDAGAAALPMIGSRLTGDAVEAVAAGVRDLIAPSGNVHASPDYQRHVAGVLVQRAIRTAHQRISHAA</sequence>
<name>A0A0R3DY94_9BRAD</name>
<evidence type="ECO:0000313" key="6">
    <source>
        <dbReference type="Proteomes" id="UP000051936"/>
    </source>
</evidence>
<dbReference type="Pfam" id="PF00941">
    <property type="entry name" value="FAD_binding_5"/>
    <property type="match status" value="1"/>
</dbReference>
<dbReference type="EMBL" id="LJYG01000045">
    <property type="protein sequence ID" value="KRQ14929.1"/>
    <property type="molecule type" value="Genomic_DNA"/>
</dbReference>
<dbReference type="InterPro" id="IPR051312">
    <property type="entry name" value="Diverse_Substr_Oxidored"/>
</dbReference>
<dbReference type="SMART" id="SM01092">
    <property type="entry name" value="CO_deh_flav_C"/>
    <property type="match status" value="1"/>
</dbReference>
<keyword evidence="1" id="KW-0285">Flavoprotein</keyword>
<comment type="caution">
    <text evidence="5">The sequence shown here is derived from an EMBL/GenBank/DDBJ whole genome shotgun (WGS) entry which is preliminary data.</text>
</comment>
<dbReference type="Gene3D" id="3.30.465.10">
    <property type="match status" value="1"/>
</dbReference>
<protein>
    <recommendedName>
        <fullName evidence="4">FAD-binding PCMH-type domain-containing protein</fullName>
    </recommendedName>
</protein>
<dbReference type="InterPro" id="IPR036683">
    <property type="entry name" value="CO_DH_flav_C_dom_sf"/>
</dbReference>
<accession>A0A0R3DY94</accession>
<evidence type="ECO:0000256" key="3">
    <source>
        <dbReference type="ARBA" id="ARBA00023002"/>
    </source>
</evidence>
<feature type="domain" description="FAD-binding PCMH-type" evidence="4">
    <location>
        <begin position="1"/>
        <end position="178"/>
    </location>
</feature>
<dbReference type="SUPFAM" id="SSF56176">
    <property type="entry name" value="FAD-binding/transporter-associated domain-like"/>
    <property type="match status" value="1"/>
</dbReference>
<evidence type="ECO:0000259" key="4">
    <source>
        <dbReference type="PROSITE" id="PS51387"/>
    </source>
</evidence>
<dbReference type="PROSITE" id="PS51387">
    <property type="entry name" value="FAD_PCMH"/>
    <property type="match status" value="1"/>
</dbReference>
<dbReference type="Proteomes" id="UP000051936">
    <property type="component" value="Unassembled WGS sequence"/>
</dbReference>
<dbReference type="PANTHER" id="PTHR42659:SF2">
    <property type="entry name" value="XANTHINE DEHYDROGENASE SUBUNIT C-RELATED"/>
    <property type="match status" value="1"/>
</dbReference>
<evidence type="ECO:0000256" key="1">
    <source>
        <dbReference type="ARBA" id="ARBA00022630"/>
    </source>
</evidence>
<dbReference type="Pfam" id="PF03450">
    <property type="entry name" value="CO_deh_flav_C"/>
    <property type="match status" value="1"/>
</dbReference>
<dbReference type="GO" id="GO:0071949">
    <property type="term" value="F:FAD binding"/>
    <property type="evidence" value="ECO:0007669"/>
    <property type="project" value="InterPro"/>
</dbReference>
<dbReference type="Gene3D" id="3.30.43.10">
    <property type="entry name" value="Uridine Diphospho-n-acetylenolpyruvylglucosamine Reductase, domain 2"/>
    <property type="match status" value="1"/>
</dbReference>
<dbReference type="RefSeq" id="WP_057745747.1">
    <property type="nucleotide sequence ID" value="NZ_LJYG01000045.1"/>
</dbReference>
<dbReference type="PANTHER" id="PTHR42659">
    <property type="entry name" value="XANTHINE DEHYDROGENASE SUBUNIT C-RELATED"/>
    <property type="match status" value="1"/>
</dbReference>
<evidence type="ECO:0000256" key="2">
    <source>
        <dbReference type="ARBA" id="ARBA00022827"/>
    </source>
</evidence>
<gene>
    <name evidence="5" type="ORF">AOQ71_10950</name>
</gene>
<dbReference type="InterPro" id="IPR016169">
    <property type="entry name" value="FAD-bd_PCMH_sub2"/>
</dbReference>
<keyword evidence="6" id="KW-1185">Reference proteome</keyword>
<dbReference type="InterPro" id="IPR016167">
    <property type="entry name" value="FAD-bd_PCMH_sub1"/>
</dbReference>
<reference evidence="5 6" key="1">
    <citation type="submission" date="2015-09" db="EMBL/GenBank/DDBJ databases">
        <title>Draft Genome Sequence of Bradyrhizobium manausense Strain BR 3351T, a Novel Symbiotic Nitrogen-Fixing Alphaproteobacterium Isolated from Brazilian Amazon Rain Forest.</title>
        <authorList>
            <person name="De Araujo J.L."/>
            <person name="Zilli J.E."/>
        </authorList>
    </citation>
    <scope>NUCLEOTIDE SEQUENCE [LARGE SCALE GENOMIC DNA]</scope>
    <source>
        <strain evidence="5 6">BR3351</strain>
    </source>
</reference>
<dbReference type="GO" id="GO:0016491">
    <property type="term" value="F:oxidoreductase activity"/>
    <property type="evidence" value="ECO:0007669"/>
    <property type="project" value="UniProtKB-KW"/>
</dbReference>